<accession>E9D0V1</accession>
<dbReference type="HOGENOM" id="CLU_1539889_0_0_1"/>
<name>E9D0V1_COCPS</name>
<protein>
    <submittedName>
        <fullName evidence="1">Uncharacterized protein</fullName>
    </submittedName>
</protein>
<reference evidence="2" key="2">
    <citation type="submission" date="2010-03" db="EMBL/GenBank/DDBJ databases">
        <title>The genome sequence of Coccidioides posadasii strain Silveira.</title>
        <authorList>
            <consortium name="The Broad Institute Genome Sequencing Center for Infectious Disease"/>
            <person name="Neafsey D."/>
            <person name="Orbach M."/>
            <person name="Henn M.R."/>
            <person name="Cole G.T."/>
            <person name="Galgiani J."/>
            <person name="Gardner M.J."/>
            <person name="Kirkland T.N."/>
            <person name="Taylor J.W."/>
            <person name="Young S.K."/>
            <person name="Zeng Q."/>
            <person name="Koehrsen M."/>
            <person name="Alvarado L."/>
            <person name="Berlin A."/>
            <person name="Borenstein D."/>
            <person name="Chapman S.B."/>
            <person name="Chen Z."/>
            <person name="Engels R."/>
            <person name="Freedman E."/>
            <person name="Gellesch M."/>
            <person name="Goldberg J."/>
            <person name="Griggs A."/>
            <person name="Gujja S."/>
            <person name="Heilman E."/>
            <person name="Heiman D."/>
            <person name="Howarth C."/>
            <person name="Jen D."/>
            <person name="Larson L."/>
            <person name="Mehta T."/>
            <person name="Neiman D."/>
            <person name="Park D."/>
            <person name="Pearson M."/>
            <person name="Richards J."/>
            <person name="Roberts A."/>
            <person name="Saif S."/>
            <person name="Shea T."/>
            <person name="Shenoy N."/>
            <person name="Sisk P."/>
            <person name="Stolte C."/>
            <person name="Sykes S."/>
            <person name="Walk T."/>
            <person name="White J."/>
            <person name="Yandava C."/>
            <person name="Haas B."/>
            <person name="Nusbaum C."/>
            <person name="Birren B."/>
        </authorList>
    </citation>
    <scope>NUCLEOTIDE SEQUENCE [LARGE SCALE GENOMIC DNA]</scope>
    <source>
        <strain evidence="2">RMSCC 757 / Silveira</strain>
    </source>
</reference>
<dbReference type="AlphaFoldDB" id="E9D0V1"/>
<organism evidence="2">
    <name type="scientific">Coccidioides posadasii (strain RMSCC 757 / Silveira)</name>
    <name type="common">Valley fever fungus</name>
    <dbReference type="NCBI Taxonomy" id="443226"/>
    <lineage>
        <taxon>Eukaryota</taxon>
        <taxon>Fungi</taxon>
        <taxon>Dikarya</taxon>
        <taxon>Ascomycota</taxon>
        <taxon>Pezizomycotina</taxon>
        <taxon>Eurotiomycetes</taxon>
        <taxon>Eurotiomycetidae</taxon>
        <taxon>Onygenales</taxon>
        <taxon>Onygenaceae</taxon>
        <taxon>Coccidioides</taxon>
    </lineage>
</organism>
<proteinExistence type="predicted"/>
<reference evidence="2" key="1">
    <citation type="journal article" date="2010" name="Genome Res.">
        <title>Population genomic sequencing of Coccidioides fungi reveals recent hybridization and transposon control.</title>
        <authorList>
            <person name="Neafsey D.E."/>
            <person name="Barker B.M."/>
            <person name="Sharpton T.J."/>
            <person name="Stajich J.E."/>
            <person name="Park D.J."/>
            <person name="Whiston E."/>
            <person name="Hung C.-Y."/>
            <person name="McMahan C."/>
            <person name="White J."/>
            <person name="Sykes S."/>
            <person name="Heiman D."/>
            <person name="Young S."/>
            <person name="Zeng Q."/>
            <person name="Abouelleil A."/>
            <person name="Aftuck L."/>
            <person name="Bessette D."/>
            <person name="Brown A."/>
            <person name="FitzGerald M."/>
            <person name="Lui A."/>
            <person name="Macdonald J.P."/>
            <person name="Priest M."/>
            <person name="Orbach M.J."/>
            <person name="Galgiani J.N."/>
            <person name="Kirkland T.N."/>
            <person name="Cole G.T."/>
            <person name="Birren B.W."/>
            <person name="Henn M.R."/>
            <person name="Taylor J.W."/>
            <person name="Rounsley S.D."/>
        </authorList>
    </citation>
    <scope>NUCLEOTIDE SEQUENCE [LARGE SCALE GENOMIC DNA]</scope>
    <source>
        <strain evidence="2">RMSCC 757 / Silveira</strain>
    </source>
</reference>
<evidence type="ECO:0000313" key="1">
    <source>
        <dbReference type="EMBL" id="EFW19955.1"/>
    </source>
</evidence>
<dbReference type="Proteomes" id="UP000002497">
    <property type="component" value="Unassembled WGS sequence"/>
</dbReference>
<dbReference type="VEuPathDB" id="FungiDB:CPSG_03130"/>
<gene>
    <name evidence="1" type="ORF">CPSG_03130</name>
</gene>
<sequence length="174" mass="18758">MCVDPTAGLVLNSRLGGLIVPGGAGVLWFEWDSPGCIGQLGIELVPPPSVVIVGDLLEALHSESCPLSRGSITKRREFTQPPVSTCSRRLCIDFSQITCHESQYSSTEAVHSHQLPRLCCPKPCFPLASQGWNILPLVVLIMIRTQCILVSQVQLGCNEAFSSLAVTIASVCRE</sequence>
<evidence type="ECO:0000313" key="2">
    <source>
        <dbReference type="Proteomes" id="UP000002497"/>
    </source>
</evidence>
<keyword evidence="2" id="KW-1185">Reference proteome</keyword>
<dbReference type="EMBL" id="GL636489">
    <property type="protein sequence ID" value="EFW19955.1"/>
    <property type="molecule type" value="Genomic_DNA"/>
</dbReference>